<keyword evidence="1" id="KW-0862">Zinc</keyword>
<dbReference type="InterPro" id="IPR013083">
    <property type="entry name" value="Znf_RING/FYVE/PHD"/>
</dbReference>
<proteinExistence type="predicted"/>
<dbReference type="PROSITE" id="PS00028">
    <property type="entry name" value="ZINC_FINGER_C2H2_1"/>
    <property type="match status" value="1"/>
</dbReference>
<feature type="compositionally biased region" description="Basic and acidic residues" evidence="2">
    <location>
        <begin position="297"/>
        <end position="307"/>
    </location>
</feature>
<evidence type="ECO:0000256" key="2">
    <source>
        <dbReference type="SAM" id="MobiDB-lite"/>
    </source>
</evidence>
<evidence type="ECO:0000313" key="4">
    <source>
        <dbReference type="EMBL" id="CEM05121.1"/>
    </source>
</evidence>
<accession>A0A0G4EZT3</accession>
<feature type="compositionally biased region" description="Pro residues" evidence="2">
    <location>
        <begin position="225"/>
        <end position="234"/>
    </location>
</feature>
<dbReference type="GO" id="GO:0008270">
    <property type="term" value="F:zinc ion binding"/>
    <property type="evidence" value="ECO:0007669"/>
    <property type="project" value="UniProtKB-KW"/>
</dbReference>
<dbReference type="EMBL" id="CDMZ01000036">
    <property type="protein sequence ID" value="CEM05121.1"/>
    <property type="molecule type" value="Genomic_DNA"/>
</dbReference>
<feature type="compositionally biased region" description="Acidic residues" evidence="2">
    <location>
        <begin position="278"/>
        <end position="287"/>
    </location>
</feature>
<feature type="region of interest" description="Disordered" evidence="2">
    <location>
        <begin position="165"/>
        <end position="382"/>
    </location>
</feature>
<keyword evidence="1" id="KW-0863">Zinc-finger</keyword>
<gene>
    <name evidence="4" type="ORF">Cvel_14487</name>
</gene>
<organism evidence="4">
    <name type="scientific">Chromera velia CCMP2878</name>
    <dbReference type="NCBI Taxonomy" id="1169474"/>
    <lineage>
        <taxon>Eukaryota</taxon>
        <taxon>Sar</taxon>
        <taxon>Alveolata</taxon>
        <taxon>Colpodellida</taxon>
        <taxon>Chromeraceae</taxon>
        <taxon>Chromera</taxon>
    </lineage>
</organism>
<protein>
    <recommendedName>
        <fullName evidence="3">RING-type domain-containing protein</fullName>
    </recommendedName>
</protein>
<dbReference type="AlphaFoldDB" id="A0A0G4EZT3"/>
<evidence type="ECO:0000256" key="1">
    <source>
        <dbReference type="PROSITE-ProRule" id="PRU00175"/>
    </source>
</evidence>
<dbReference type="InterPro" id="IPR013087">
    <property type="entry name" value="Znf_C2H2_type"/>
</dbReference>
<dbReference type="InterPro" id="IPR001841">
    <property type="entry name" value="Znf_RING"/>
</dbReference>
<dbReference type="VEuPathDB" id="CryptoDB:Cvel_14487"/>
<keyword evidence="1" id="KW-0479">Metal-binding</keyword>
<feature type="compositionally biased region" description="Low complexity" evidence="2">
    <location>
        <begin position="315"/>
        <end position="345"/>
    </location>
</feature>
<feature type="domain" description="RING-type" evidence="3">
    <location>
        <begin position="37"/>
        <end position="74"/>
    </location>
</feature>
<dbReference type="SUPFAM" id="SSF57850">
    <property type="entry name" value="RING/U-box"/>
    <property type="match status" value="1"/>
</dbReference>
<sequence>MYHQPQPYFIETPGVRVHLVPALPPDHPATELPFPVCAVCEVPAAISVRTVPCYHLMCKTCGEEAMTAGCPRCKCPVSSIDHLHPLELKLLRICPNAHCQRAFLDQRSLNTHVFLNHRLVQLSEGAKEQVRCLQKGGARQWKETPKLPVGGKGMLGPPLQAPVRQVQPKAGEALSKTGTWPGQEPLYGSDVLTTSHLSGKRPFPAAAPGDLRGLVPEPKRERGAPAPPPPPGIPPVAGAQGLAGYARGPLSGRQEREDEEQELGDTGSAKFSEMSQISDDEDEESLDDLSPAPTPPNEKKEKEKEEAAPAPPKQPVAAQAPVPVPAPVQVQAAPPSSPQPRSVAAKSKPLPKKSGTPPRQAASGAAGSGNPPQDFLQDDFGL</sequence>
<dbReference type="PROSITE" id="PS50089">
    <property type="entry name" value="ZF_RING_2"/>
    <property type="match status" value="1"/>
</dbReference>
<reference evidence="4" key="1">
    <citation type="submission" date="2014-11" db="EMBL/GenBank/DDBJ databases">
        <authorList>
            <person name="Otto D Thomas"/>
            <person name="Naeem Raeece"/>
        </authorList>
    </citation>
    <scope>NUCLEOTIDE SEQUENCE</scope>
</reference>
<dbReference type="Gene3D" id="3.30.40.10">
    <property type="entry name" value="Zinc/RING finger domain, C3HC4 (zinc finger)"/>
    <property type="match status" value="1"/>
</dbReference>
<evidence type="ECO:0000259" key="3">
    <source>
        <dbReference type="PROSITE" id="PS50089"/>
    </source>
</evidence>
<name>A0A0G4EZT3_9ALVE</name>